<organism evidence="2 3">
    <name type="scientific">Actinomortierella ambigua</name>
    <dbReference type="NCBI Taxonomy" id="1343610"/>
    <lineage>
        <taxon>Eukaryota</taxon>
        <taxon>Fungi</taxon>
        <taxon>Fungi incertae sedis</taxon>
        <taxon>Mucoromycota</taxon>
        <taxon>Mortierellomycotina</taxon>
        <taxon>Mortierellomycetes</taxon>
        <taxon>Mortierellales</taxon>
        <taxon>Mortierellaceae</taxon>
        <taxon>Actinomortierella</taxon>
    </lineage>
</organism>
<evidence type="ECO:0000256" key="1">
    <source>
        <dbReference type="SAM" id="MobiDB-lite"/>
    </source>
</evidence>
<evidence type="ECO:0000313" key="3">
    <source>
        <dbReference type="Proteomes" id="UP000807716"/>
    </source>
</evidence>
<name>A0A9P6QL95_9FUNG</name>
<feature type="compositionally biased region" description="Basic and acidic residues" evidence="1">
    <location>
        <begin position="174"/>
        <end position="192"/>
    </location>
</feature>
<dbReference type="OrthoDB" id="88410at2759"/>
<sequence length="192" mass="19722">MDQICRCDDDYDSEHPFTLPGGSASSASASSTTFRATGAGRASGLYASAPSITAAPSFVADTNAAPVQTAQSPKDHHCESLTLSPATTNTTAAAATTVAVSGSNPLTPSAEIQYRLSKISSKSADLAAIRHAQQQAALQELQRIQDLEKAKLKQANERSLNKLLGGLTGAVGGDDAKTMDPLDGKESGTGED</sequence>
<feature type="compositionally biased region" description="Low complexity" evidence="1">
    <location>
        <begin position="21"/>
        <end position="33"/>
    </location>
</feature>
<gene>
    <name evidence="2" type="ORF">DFQ27_007222</name>
</gene>
<protein>
    <submittedName>
        <fullName evidence="2">Uncharacterized protein</fullName>
    </submittedName>
</protein>
<accession>A0A9P6QL95</accession>
<dbReference type="EMBL" id="JAAAJB010000056">
    <property type="protein sequence ID" value="KAG0268254.1"/>
    <property type="molecule type" value="Genomic_DNA"/>
</dbReference>
<evidence type="ECO:0000313" key="2">
    <source>
        <dbReference type="EMBL" id="KAG0268254.1"/>
    </source>
</evidence>
<feature type="region of interest" description="Disordered" evidence="1">
    <location>
        <begin position="1"/>
        <end position="33"/>
    </location>
</feature>
<dbReference type="AlphaFoldDB" id="A0A9P6QL95"/>
<keyword evidence="3" id="KW-1185">Reference proteome</keyword>
<feature type="region of interest" description="Disordered" evidence="1">
    <location>
        <begin position="165"/>
        <end position="192"/>
    </location>
</feature>
<reference evidence="2" key="1">
    <citation type="journal article" date="2020" name="Fungal Divers.">
        <title>Resolving the Mortierellaceae phylogeny through synthesis of multi-gene phylogenetics and phylogenomics.</title>
        <authorList>
            <person name="Vandepol N."/>
            <person name="Liber J."/>
            <person name="Desiro A."/>
            <person name="Na H."/>
            <person name="Kennedy M."/>
            <person name="Barry K."/>
            <person name="Grigoriev I.V."/>
            <person name="Miller A.N."/>
            <person name="O'Donnell K."/>
            <person name="Stajich J.E."/>
            <person name="Bonito G."/>
        </authorList>
    </citation>
    <scope>NUCLEOTIDE SEQUENCE</scope>
    <source>
        <strain evidence="2">BC1065</strain>
    </source>
</reference>
<dbReference type="Proteomes" id="UP000807716">
    <property type="component" value="Unassembled WGS sequence"/>
</dbReference>
<comment type="caution">
    <text evidence="2">The sequence shown here is derived from an EMBL/GenBank/DDBJ whole genome shotgun (WGS) entry which is preliminary data.</text>
</comment>
<proteinExistence type="predicted"/>